<protein>
    <submittedName>
        <fullName evidence="1">Uncharacterized protein</fullName>
    </submittedName>
</protein>
<dbReference type="AlphaFoldDB" id="A0A8K0GUA2"/>
<reference evidence="1" key="1">
    <citation type="submission" date="2020-03" db="EMBL/GenBank/DDBJ databases">
        <title>A high-quality chromosome-level genome assembly of a woody plant with both climbing and erect habits, Rhamnella rubrinervis.</title>
        <authorList>
            <person name="Lu Z."/>
            <person name="Yang Y."/>
            <person name="Zhu X."/>
            <person name="Sun Y."/>
        </authorList>
    </citation>
    <scope>NUCLEOTIDE SEQUENCE</scope>
    <source>
        <strain evidence="1">BYM</strain>
        <tissue evidence="1">Leaf</tissue>
    </source>
</reference>
<gene>
    <name evidence="1" type="ORF">FNV43_RR20106</name>
</gene>
<dbReference type="Proteomes" id="UP000796880">
    <property type="component" value="Unassembled WGS sequence"/>
</dbReference>
<evidence type="ECO:0000313" key="2">
    <source>
        <dbReference type="Proteomes" id="UP000796880"/>
    </source>
</evidence>
<proteinExistence type="predicted"/>
<organism evidence="1 2">
    <name type="scientific">Rhamnella rubrinervis</name>
    <dbReference type="NCBI Taxonomy" id="2594499"/>
    <lineage>
        <taxon>Eukaryota</taxon>
        <taxon>Viridiplantae</taxon>
        <taxon>Streptophyta</taxon>
        <taxon>Embryophyta</taxon>
        <taxon>Tracheophyta</taxon>
        <taxon>Spermatophyta</taxon>
        <taxon>Magnoliopsida</taxon>
        <taxon>eudicotyledons</taxon>
        <taxon>Gunneridae</taxon>
        <taxon>Pentapetalae</taxon>
        <taxon>rosids</taxon>
        <taxon>fabids</taxon>
        <taxon>Rosales</taxon>
        <taxon>Rhamnaceae</taxon>
        <taxon>rhamnoid group</taxon>
        <taxon>Rhamneae</taxon>
        <taxon>Rhamnella</taxon>
    </lineage>
</organism>
<evidence type="ECO:0000313" key="1">
    <source>
        <dbReference type="EMBL" id="KAF3437353.1"/>
    </source>
</evidence>
<name>A0A8K0GUA2_9ROSA</name>
<keyword evidence="2" id="KW-1185">Reference proteome</keyword>
<accession>A0A8K0GUA2</accession>
<dbReference type="EMBL" id="VOIH02000009">
    <property type="protein sequence ID" value="KAF3437353.1"/>
    <property type="molecule type" value="Genomic_DNA"/>
</dbReference>
<sequence length="84" mass="9404">MRCRIPLCGSLPAQPQIQRANFQKSSFWALRPEAVPEFLSIIFLLDHFLPWIRNNGGGRDLPSGVPASAVREVDVCGAVELRTW</sequence>
<comment type="caution">
    <text evidence="1">The sequence shown here is derived from an EMBL/GenBank/DDBJ whole genome shotgun (WGS) entry which is preliminary data.</text>
</comment>